<proteinExistence type="predicted"/>
<dbReference type="InterPro" id="IPR036849">
    <property type="entry name" value="Enolase-like_C_sf"/>
</dbReference>
<dbReference type="Gene3D" id="3.20.20.120">
    <property type="entry name" value="Enolase-like C-terminal domain"/>
    <property type="match status" value="1"/>
</dbReference>
<comment type="caution">
    <text evidence="1">The sequence shown here is derived from an EMBL/GenBank/DDBJ whole genome shotgun (WGS) entry which is preliminary data.</text>
</comment>
<dbReference type="Gene3D" id="3.30.390.10">
    <property type="entry name" value="Enolase-like, N-terminal domain"/>
    <property type="match status" value="1"/>
</dbReference>
<evidence type="ECO:0000313" key="2">
    <source>
        <dbReference type="Proteomes" id="UP000653730"/>
    </source>
</evidence>
<reference evidence="1 2" key="1">
    <citation type="submission" date="2020-09" db="EMBL/GenBank/DDBJ databases">
        <title>Sinomicrobium weinanense sp. nov., a halophilic bacteria isolated from saline-alkali soil.</title>
        <authorList>
            <person name="Wu P."/>
            <person name="Ren H."/>
            <person name="Mei Y."/>
            <person name="Liang Y."/>
            <person name="Chen Z."/>
        </authorList>
    </citation>
    <scope>NUCLEOTIDE SEQUENCE [LARGE SCALE GENOMIC DNA]</scope>
    <source>
        <strain evidence="1 2">FJxs</strain>
    </source>
</reference>
<keyword evidence="2" id="KW-1185">Reference proteome</keyword>
<evidence type="ECO:0000313" key="1">
    <source>
        <dbReference type="EMBL" id="MBC9797237.1"/>
    </source>
</evidence>
<dbReference type="InterPro" id="IPR029017">
    <property type="entry name" value="Enolase-like_N"/>
</dbReference>
<accession>A0A926JTH6</accession>
<dbReference type="AlphaFoldDB" id="A0A926JTH6"/>
<name>A0A926JTH6_9FLAO</name>
<dbReference type="Proteomes" id="UP000653730">
    <property type="component" value="Unassembled WGS sequence"/>
</dbReference>
<feature type="non-terminal residue" evidence="1">
    <location>
        <position position="274"/>
    </location>
</feature>
<gene>
    <name evidence="1" type="ORF">IBL28_14775</name>
</gene>
<dbReference type="RefSeq" id="WP_223129405.1">
    <property type="nucleotide sequence ID" value="NZ_JACVDC010000051.1"/>
</dbReference>
<dbReference type="EMBL" id="JACVDC010000051">
    <property type="protein sequence ID" value="MBC9797237.1"/>
    <property type="molecule type" value="Genomic_DNA"/>
</dbReference>
<organism evidence="1 2">
    <name type="scientific">Sinomicrobium weinanense</name>
    <dbReference type="NCBI Taxonomy" id="2842200"/>
    <lineage>
        <taxon>Bacteria</taxon>
        <taxon>Pseudomonadati</taxon>
        <taxon>Bacteroidota</taxon>
        <taxon>Flavobacteriia</taxon>
        <taxon>Flavobacteriales</taxon>
        <taxon>Flavobacteriaceae</taxon>
        <taxon>Sinomicrobium</taxon>
    </lineage>
</organism>
<sequence length="274" mass="30376">MDRRCFLKQGSLEVASMSLLQGYANLNNMDGTANQLTIVNATSNFEREKLRYPFGFKGGYLTELWQVATQLKGPNEHTGVGLATQSVLYGDANVFASTSEAGGNALMYVLANKALDMLAGHSFENPVAALDHMLPEVHEEGKRLTGRPDLNINFVYNALVSVDNALWMLYAKEQGASGFRKILPSAYRKALSHRNDKVAVMYQVSYGMALSSIRRAAEEGYLVFKIKTGQPGTEEEMLQKDKERLSEIHEVLKNIKTGRTSTGKVYYTMDANGR</sequence>
<protein>
    <submittedName>
        <fullName evidence="1">L-alanine-DL-glutamate epimerase</fullName>
    </submittedName>
</protein>
<dbReference type="SUPFAM" id="SSF54826">
    <property type="entry name" value="Enolase N-terminal domain-like"/>
    <property type="match status" value="1"/>
</dbReference>